<dbReference type="CDD" id="cd02888">
    <property type="entry name" value="RNR_II_dimer"/>
    <property type="match status" value="1"/>
</dbReference>
<evidence type="ECO:0000256" key="4">
    <source>
        <dbReference type="ARBA" id="ARBA00022634"/>
    </source>
</evidence>
<evidence type="ECO:0000313" key="15">
    <source>
        <dbReference type="Proteomes" id="UP000199537"/>
    </source>
</evidence>
<comment type="similarity">
    <text evidence="2 11">Belongs to the ribonucleoside diphosphate reductase class-2 family.</text>
</comment>
<organism evidence="14 15">
    <name type="scientific">Thermoflavifilum thermophilum</name>
    <dbReference type="NCBI Taxonomy" id="1393122"/>
    <lineage>
        <taxon>Bacteria</taxon>
        <taxon>Pseudomonadati</taxon>
        <taxon>Bacteroidota</taxon>
        <taxon>Chitinophagia</taxon>
        <taxon>Chitinophagales</taxon>
        <taxon>Chitinophagaceae</taxon>
        <taxon>Thermoflavifilum</taxon>
    </lineage>
</organism>
<keyword evidence="4 11" id="KW-0237">DNA synthesis</keyword>
<dbReference type="Pfam" id="PF02867">
    <property type="entry name" value="Ribonuc_red_lgC"/>
    <property type="match status" value="2"/>
</dbReference>
<sequence length="594" mass="66316">MELTANARIVLESRYLRRDEQGKLIETPEQMLERVALAVAEAELYWGQAKDVQQTASLFFDLMNEKLFLPNSPTLMNAGTPLSQLSACFVLPVEDDMSAIFDTLKLAALIQQSGGGTGFNFSHLRPEGSYVSSTGGTSSGPVAFMKIYNAATEEIKQGGKRRGANMGILNINHPDILTFINAKEDAHQLNNFNISVGIKNDFFKALDTGKTYTLHFSDVHGKTIEREVSAADLWQKLVHAAWATGDPGLIFLDTIQQFNPTPGIGTIEATNPCGEVPLLPYESCNLGSINLSKMLQKRENQDWQVDWEKLRRTIHLAVRFLDNVIEINRYLHPELKRMATGNRKIGLGVMGWAEMLIRMGIPYDSQEALQFGSQLMQFIQHEAQIASASLAAQRGSFPFIIQSQFSSQQRRNATLTSIAPTGTISLIAGTSSSIEPLFAIAYKREHVLNNQTLFEINPAALEILSRQQHFSEQMLDEIILKGSVQHIRQLPESVRRLLKTSLEIDYTYHIAHQVSFQRYTDNAVSKTINMPASATIADVENAYRMAWQQGAKGITIFRYGSKAEQVLHAGLKKEDEIVRVLESEIHDCKSSCHL</sequence>
<comment type="cofactor">
    <cofactor evidence="1 11">
        <name>adenosylcob(III)alamin</name>
        <dbReference type="ChEBI" id="CHEBI:18408"/>
    </cofactor>
</comment>
<feature type="domain" description="Ribonucleotide reductase large subunit C-terminal" evidence="13">
    <location>
        <begin position="411"/>
        <end position="556"/>
    </location>
</feature>
<keyword evidence="5 11" id="KW-0547">Nucleotide-binding</keyword>
<gene>
    <name evidence="14" type="ORF">SAMN05660895_2134</name>
</gene>
<dbReference type="InterPro" id="IPR013344">
    <property type="entry name" value="RNR_NrdJ/NrdZ"/>
</dbReference>
<dbReference type="UniPathway" id="UPA00326"/>
<dbReference type="InterPro" id="IPR000788">
    <property type="entry name" value="RNR_lg_C"/>
</dbReference>
<dbReference type="EC" id="1.17.4.1" evidence="11"/>
<dbReference type="RefSeq" id="WP_092460369.1">
    <property type="nucleotide sequence ID" value="NZ_FPCJ01000001.1"/>
</dbReference>
<evidence type="ECO:0000259" key="13">
    <source>
        <dbReference type="Pfam" id="PF02867"/>
    </source>
</evidence>
<dbReference type="SUPFAM" id="SSF51998">
    <property type="entry name" value="PFL-like glycyl radical enzymes"/>
    <property type="match status" value="1"/>
</dbReference>
<evidence type="ECO:0000259" key="12">
    <source>
        <dbReference type="Pfam" id="PF00317"/>
    </source>
</evidence>
<evidence type="ECO:0000256" key="3">
    <source>
        <dbReference type="ARBA" id="ARBA00022628"/>
    </source>
</evidence>
<evidence type="ECO:0000256" key="11">
    <source>
        <dbReference type="RuleBase" id="RU364064"/>
    </source>
</evidence>
<dbReference type="PANTHER" id="PTHR43371:SF1">
    <property type="entry name" value="RIBONUCLEOSIDE-DIPHOSPHATE REDUCTASE"/>
    <property type="match status" value="1"/>
</dbReference>
<dbReference type="PANTHER" id="PTHR43371">
    <property type="entry name" value="VITAMIN B12-DEPENDENT RIBONUCLEOTIDE REDUCTASE"/>
    <property type="match status" value="1"/>
</dbReference>
<dbReference type="InterPro" id="IPR013509">
    <property type="entry name" value="RNR_lsu_N"/>
</dbReference>
<comment type="catalytic activity">
    <reaction evidence="10 11">
        <text>a 2'-deoxyribonucleoside 5'-diphosphate + [thioredoxin]-disulfide + H2O = a ribonucleoside 5'-diphosphate + [thioredoxin]-dithiol</text>
        <dbReference type="Rhea" id="RHEA:23252"/>
        <dbReference type="Rhea" id="RHEA-COMP:10698"/>
        <dbReference type="Rhea" id="RHEA-COMP:10700"/>
        <dbReference type="ChEBI" id="CHEBI:15377"/>
        <dbReference type="ChEBI" id="CHEBI:29950"/>
        <dbReference type="ChEBI" id="CHEBI:50058"/>
        <dbReference type="ChEBI" id="CHEBI:57930"/>
        <dbReference type="ChEBI" id="CHEBI:73316"/>
        <dbReference type="EC" id="1.17.4.1"/>
    </reaction>
</comment>
<comment type="function">
    <text evidence="11">Catalyzes the reduction of ribonucleotides to deoxyribonucleotides. May function to provide a pool of deoxyribonucleotide precursors for DNA repair during oxygen limitation and/or for immediate growth after restoration of oxygen.</text>
</comment>
<evidence type="ECO:0000313" key="14">
    <source>
        <dbReference type="EMBL" id="SFV35001.1"/>
    </source>
</evidence>
<feature type="domain" description="Ribonucleotide reductase large subunit N-terminal" evidence="12">
    <location>
        <begin position="1"/>
        <end position="82"/>
    </location>
</feature>
<dbReference type="GO" id="GO:0005524">
    <property type="term" value="F:ATP binding"/>
    <property type="evidence" value="ECO:0007669"/>
    <property type="project" value="InterPro"/>
</dbReference>
<dbReference type="Gene3D" id="3.20.70.20">
    <property type="match status" value="1"/>
</dbReference>
<evidence type="ECO:0000256" key="10">
    <source>
        <dbReference type="ARBA" id="ARBA00047754"/>
    </source>
</evidence>
<evidence type="ECO:0000256" key="2">
    <source>
        <dbReference type="ARBA" id="ARBA00007405"/>
    </source>
</evidence>
<dbReference type="NCBIfam" id="TIGR02504">
    <property type="entry name" value="NrdJ_Z"/>
    <property type="match status" value="1"/>
</dbReference>
<dbReference type="InterPro" id="IPR008926">
    <property type="entry name" value="RNR_R1-su_N"/>
</dbReference>
<keyword evidence="6 11" id="KW-0560">Oxidoreductase</keyword>
<evidence type="ECO:0000256" key="5">
    <source>
        <dbReference type="ARBA" id="ARBA00022741"/>
    </source>
</evidence>
<evidence type="ECO:0000256" key="1">
    <source>
        <dbReference type="ARBA" id="ARBA00001922"/>
    </source>
</evidence>
<dbReference type="GO" id="GO:0071897">
    <property type="term" value="P:DNA biosynthetic process"/>
    <property type="evidence" value="ECO:0007669"/>
    <property type="project" value="UniProtKB-KW"/>
</dbReference>
<dbReference type="EMBL" id="FPCJ01000001">
    <property type="protein sequence ID" value="SFV35001.1"/>
    <property type="molecule type" value="Genomic_DNA"/>
</dbReference>
<keyword evidence="15" id="KW-1185">Reference proteome</keyword>
<name>A0A1I7NK02_9BACT</name>
<dbReference type="InterPro" id="IPR050862">
    <property type="entry name" value="RdRp_reductase_class-2"/>
</dbReference>
<dbReference type="Proteomes" id="UP000199537">
    <property type="component" value="Unassembled WGS sequence"/>
</dbReference>
<dbReference type="SUPFAM" id="SSF48168">
    <property type="entry name" value="R1 subunit of ribonucleotide reductase, N-terminal domain"/>
    <property type="match status" value="1"/>
</dbReference>
<evidence type="ECO:0000256" key="6">
    <source>
        <dbReference type="ARBA" id="ARBA00023002"/>
    </source>
</evidence>
<evidence type="ECO:0000256" key="7">
    <source>
        <dbReference type="ARBA" id="ARBA00023116"/>
    </source>
</evidence>
<evidence type="ECO:0000256" key="9">
    <source>
        <dbReference type="ARBA" id="ARBA00023285"/>
    </source>
</evidence>
<dbReference type="Pfam" id="PF00317">
    <property type="entry name" value="Ribonuc_red_lgN"/>
    <property type="match status" value="1"/>
</dbReference>
<keyword evidence="7" id="KW-0215">Deoxyribonucleotide synthesis</keyword>
<dbReference type="GO" id="GO:0004748">
    <property type="term" value="F:ribonucleoside-diphosphate reductase activity, thioredoxin disulfide as acceptor"/>
    <property type="evidence" value="ECO:0007669"/>
    <property type="project" value="UniProtKB-EC"/>
</dbReference>
<dbReference type="STRING" id="1393122.SAMN05660895_2134"/>
<feature type="domain" description="Ribonucleotide reductase large subunit C-terminal" evidence="13">
    <location>
        <begin position="86"/>
        <end position="401"/>
    </location>
</feature>
<protein>
    <recommendedName>
        <fullName evidence="11">Vitamin B12-dependent ribonucleotide reductase</fullName>
        <ecNumber evidence="11">1.17.4.1</ecNumber>
    </recommendedName>
</protein>
<dbReference type="PRINTS" id="PR01183">
    <property type="entry name" value="RIBORDTASEM1"/>
</dbReference>
<evidence type="ECO:0000256" key="8">
    <source>
        <dbReference type="ARBA" id="ARBA00023157"/>
    </source>
</evidence>
<dbReference type="AlphaFoldDB" id="A0A1I7NK02"/>
<keyword evidence="3 11" id="KW-0846">Cobalamin</keyword>
<dbReference type="GO" id="GO:0009263">
    <property type="term" value="P:deoxyribonucleotide biosynthetic process"/>
    <property type="evidence" value="ECO:0007669"/>
    <property type="project" value="UniProtKB-KW"/>
</dbReference>
<keyword evidence="8" id="KW-1015">Disulfide bond</keyword>
<accession>A0A1I7NK02</accession>
<dbReference type="GO" id="GO:0031419">
    <property type="term" value="F:cobalamin binding"/>
    <property type="evidence" value="ECO:0007669"/>
    <property type="project" value="UniProtKB-KW"/>
</dbReference>
<dbReference type="OrthoDB" id="9762933at2"/>
<reference evidence="15" key="1">
    <citation type="submission" date="2016-10" db="EMBL/GenBank/DDBJ databases">
        <authorList>
            <person name="Varghese N."/>
            <person name="Submissions S."/>
        </authorList>
    </citation>
    <scope>NUCLEOTIDE SEQUENCE [LARGE SCALE GENOMIC DNA]</scope>
    <source>
        <strain evidence="15">DSM 14807</strain>
    </source>
</reference>
<proteinExistence type="inferred from homology"/>
<keyword evidence="9 11" id="KW-0170">Cobalt</keyword>